<dbReference type="Gene3D" id="3.20.20.70">
    <property type="entry name" value="Aldolase class I"/>
    <property type="match status" value="1"/>
</dbReference>
<keyword evidence="4" id="KW-0028">Amino-acid biosynthesis</keyword>
<comment type="subunit">
    <text evidence="4">Homodimer.</text>
</comment>
<evidence type="ECO:0000256" key="2">
    <source>
        <dbReference type="ARBA" id="ARBA00023239"/>
    </source>
</evidence>
<dbReference type="InterPro" id="IPR001381">
    <property type="entry name" value="DHquinase_I"/>
</dbReference>
<feature type="binding site" evidence="4">
    <location>
        <begin position="32"/>
        <end position="34"/>
    </location>
    <ligand>
        <name>3-dehydroquinate</name>
        <dbReference type="ChEBI" id="CHEBI:32364"/>
    </ligand>
</feature>
<feature type="binding site" evidence="4">
    <location>
        <position position="203"/>
    </location>
    <ligand>
        <name>3-dehydroquinate</name>
        <dbReference type="ChEBI" id="CHEBI:32364"/>
    </ligand>
</feature>
<comment type="pathway">
    <text evidence="4">Metabolic intermediate biosynthesis; chorismate biosynthesis; chorismate from D-erythrose 4-phosphate and phosphoenolpyruvate: step 3/7.</text>
</comment>
<comment type="similarity">
    <text evidence="4">Belongs to the type-I 3-dehydroquinase family.</text>
</comment>
<reference evidence="5 6" key="1">
    <citation type="journal article" date="2020" name="Biotechnol. Biofuels">
        <title>New insights from the biogas microbiome by comprehensive genome-resolved metagenomics of nearly 1600 species originating from multiple anaerobic digesters.</title>
        <authorList>
            <person name="Campanaro S."/>
            <person name="Treu L."/>
            <person name="Rodriguez-R L.M."/>
            <person name="Kovalovszki A."/>
            <person name="Ziels R.M."/>
            <person name="Maus I."/>
            <person name="Zhu X."/>
            <person name="Kougias P.G."/>
            <person name="Basile A."/>
            <person name="Luo G."/>
            <person name="Schluter A."/>
            <person name="Konstantinidis K.T."/>
            <person name="Angelidaki I."/>
        </authorList>
    </citation>
    <scope>NUCLEOTIDE SEQUENCE [LARGE SCALE GENOMIC DNA]</scope>
    <source>
        <strain evidence="5">AS27yjCOA_157</strain>
    </source>
</reference>
<dbReference type="GO" id="GO:0009423">
    <property type="term" value="P:chorismate biosynthetic process"/>
    <property type="evidence" value="ECO:0007669"/>
    <property type="project" value="UniProtKB-UniRule"/>
</dbReference>
<name>A0A7K4AG43_METSH</name>
<feature type="binding site" evidence="4">
    <location>
        <position position="61"/>
    </location>
    <ligand>
        <name>3-dehydroquinate</name>
        <dbReference type="ChEBI" id="CHEBI:32364"/>
    </ligand>
</feature>
<feature type="active site" description="Proton donor/acceptor" evidence="4">
    <location>
        <position position="115"/>
    </location>
</feature>
<dbReference type="PANTHER" id="PTHR43699">
    <property type="entry name" value="3-DEHYDROQUINATE DEHYDRATASE"/>
    <property type="match status" value="1"/>
</dbReference>
<sequence>MRYVMKRSQIVAVLGERAADDLKAASDADMIELRLDLATEPIQTIKAIREATEKAIIATNRLQAEGGKFQGSERERIELLVQASEYADLVDIELQAELREEFISQVSRPVIVSYHDFQGMPGIDELAAIKERMKMAGAAIAKIAVTPRSLKDDLDLLEFLLAADLPLCLIAMGDLGRHLRAVAPLYGSALAYGYVRESTAPGQMSLAELSSARELLKW</sequence>
<dbReference type="GO" id="GO:0046279">
    <property type="term" value="P:3,4-dihydroxybenzoate biosynthetic process"/>
    <property type="evidence" value="ECO:0007669"/>
    <property type="project" value="TreeGrafter"/>
</dbReference>
<dbReference type="HAMAP" id="MF_00214">
    <property type="entry name" value="AroD"/>
    <property type="match status" value="1"/>
</dbReference>
<dbReference type="InterPro" id="IPR050146">
    <property type="entry name" value="Type-I_3-dehydroquinase"/>
</dbReference>
<dbReference type="SUPFAM" id="SSF51569">
    <property type="entry name" value="Aldolase"/>
    <property type="match status" value="1"/>
</dbReference>
<dbReference type="EC" id="4.2.1.10" evidence="4"/>
<evidence type="ECO:0000313" key="5">
    <source>
        <dbReference type="EMBL" id="NLJ21950.1"/>
    </source>
</evidence>
<comment type="caution">
    <text evidence="4">Lacks conserved residue(s) required for the propagation of feature annotation.</text>
</comment>
<dbReference type="CDD" id="cd00502">
    <property type="entry name" value="DHQase_I"/>
    <property type="match status" value="1"/>
</dbReference>
<dbReference type="EMBL" id="JAAYUN010000045">
    <property type="protein sequence ID" value="NLJ21950.1"/>
    <property type="molecule type" value="Genomic_DNA"/>
</dbReference>
<evidence type="ECO:0000313" key="6">
    <source>
        <dbReference type="Proteomes" id="UP000544742"/>
    </source>
</evidence>
<feature type="binding site" evidence="4">
    <location>
        <position position="180"/>
    </location>
    <ligand>
        <name>3-dehydroquinate</name>
        <dbReference type="ChEBI" id="CHEBI:32364"/>
    </ligand>
</feature>
<feature type="active site" description="Schiff-base intermediate with substrate" evidence="4">
    <location>
        <position position="142"/>
    </location>
</feature>
<dbReference type="GO" id="GO:0003855">
    <property type="term" value="F:3-dehydroquinate dehydratase activity"/>
    <property type="evidence" value="ECO:0007669"/>
    <property type="project" value="UniProtKB-UniRule"/>
</dbReference>
<dbReference type="InterPro" id="IPR013785">
    <property type="entry name" value="Aldolase_TIM"/>
</dbReference>
<gene>
    <name evidence="4" type="primary">aroD</name>
    <name evidence="5" type="ORF">GX426_02410</name>
</gene>
<organism evidence="5 6">
    <name type="scientific">Methanothrix soehngenii</name>
    <name type="common">Methanosaeta concilii</name>
    <dbReference type="NCBI Taxonomy" id="2223"/>
    <lineage>
        <taxon>Archaea</taxon>
        <taxon>Methanobacteriati</taxon>
        <taxon>Methanobacteriota</taxon>
        <taxon>Stenosarchaea group</taxon>
        <taxon>Methanomicrobia</taxon>
        <taxon>Methanotrichales</taxon>
        <taxon>Methanotrichaceae</taxon>
        <taxon>Methanothrix</taxon>
    </lineage>
</organism>
<evidence type="ECO:0000256" key="1">
    <source>
        <dbReference type="ARBA" id="ARBA00001864"/>
    </source>
</evidence>
<keyword evidence="4" id="KW-0057">Aromatic amino acid biosynthesis</keyword>
<dbReference type="UniPathway" id="UPA00053">
    <property type="reaction ID" value="UER00086"/>
</dbReference>
<keyword evidence="3 4" id="KW-0704">Schiff base</keyword>
<dbReference type="PANTHER" id="PTHR43699:SF1">
    <property type="entry name" value="3-DEHYDROQUINATE DEHYDRATASE"/>
    <property type="match status" value="1"/>
</dbReference>
<comment type="caution">
    <text evidence="5">The sequence shown here is derived from an EMBL/GenBank/DDBJ whole genome shotgun (WGS) entry which is preliminary data.</text>
</comment>
<dbReference type="AlphaFoldDB" id="A0A7K4AG43"/>
<protein>
    <recommendedName>
        <fullName evidence="4">3-dehydroquinate dehydratase</fullName>
        <shortName evidence="4">3-dehydroquinase</shortName>
        <ecNumber evidence="4">4.2.1.10</ecNumber>
    </recommendedName>
    <alternativeName>
        <fullName evidence="4">Type I DHQase</fullName>
    </alternativeName>
    <alternativeName>
        <fullName evidence="4">Type I dehydroquinase</fullName>
        <shortName evidence="4">DHQ1</shortName>
    </alternativeName>
</protein>
<dbReference type="RefSeq" id="WP_273271059.1">
    <property type="nucleotide sequence ID" value="NZ_DAITGN010000044.1"/>
</dbReference>
<dbReference type="GO" id="GO:0008652">
    <property type="term" value="P:amino acid biosynthetic process"/>
    <property type="evidence" value="ECO:0007669"/>
    <property type="project" value="UniProtKB-KW"/>
</dbReference>
<dbReference type="Pfam" id="PF01487">
    <property type="entry name" value="DHquinase_I"/>
    <property type="match status" value="1"/>
</dbReference>
<evidence type="ECO:0000256" key="4">
    <source>
        <dbReference type="HAMAP-Rule" id="MF_00214"/>
    </source>
</evidence>
<evidence type="ECO:0000256" key="3">
    <source>
        <dbReference type="ARBA" id="ARBA00023270"/>
    </source>
</evidence>
<keyword evidence="2 4" id="KW-0456">Lyase</keyword>
<accession>A0A7K4AG43</accession>
<comment type="catalytic activity">
    <reaction evidence="1 4">
        <text>3-dehydroquinate = 3-dehydroshikimate + H2O</text>
        <dbReference type="Rhea" id="RHEA:21096"/>
        <dbReference type="ChEBI" id="CHEBI:15377"/>
        <dbReference type="ChEBI" id="CHEBI:16630"/>
        <dbReference type="ChEBI" id="CHEBI:32364"/>
        <dbReference type="EC" id="4.2.1.10"/>
    </reaction>
</comment>
<feature type="binding site" evidence="4">
    <location>
        <position position="199"/>
    </location>
    <ligand>
        <name>3-dehydroquinate</name>
        <dbReference type="ChEBI" id="CHEBI:32364"/>
    </ligand>
</feature>
<comment type="function">
    <text evidence="4">Involved in the third step of the chorismate pathway, which leads to the biosynthesis of aromatic amino acids. Catalyzes the cis-dehydration of 3-dehydroquinate (DHQ) and introduces the first double bond of the aromatic ring to yield 3-dehydroshikimate.</text>
</comment>
<dbReference type="GO" id="GO:0009073">
    <property type="term" value="P:aromatic amino acid family biosynthetic process"/>
    <property type="evidence" value="ECO:0007669"/>
    <property type="project" value="UniProtKB-KW"/>
</dbReference>
<proteinExistence type="inferred from homology"/>
<dbReference type="Proteomes" id="UP000544742">
    <property type="component" value="Unassembled WGS sequence"/>
</dbReference>